<dbReference type="KEGG" id="apac:S7S_04525"/>
<reference evidence="3 4" key="1">
    <citation type="journal article" date="2012" name="J. Bacteriol.">
        <title>Genome sequence of an alkane-degrading bacterium, Alcanivorax pacificus type strain W11-5, isolated from deep sea sediment.</title>
        <authorList>
            <person name="Lai Q."/>
            <person name="Shao Z."/>
        </authorList>
    </citation>
    <scope>NUCLEOTIDE SEQUENCE [LARGE SCALE GENOMIC DNA]</scope>
    <source>
        <strain evidence="3 4">W11-5</strain>
    </source>
</reference>
<proteinExistence type="predicted"/>
<feature type="transmembrane region" description="Helical" evidence="1">
    <location>
        <begin position="61"/>
        <end position="79"/>
    </location>
</feature>
<evidence type="ECO:0000259" key="2">
    <source>
        <dbReference type="Pfam" id="PF25231"/>
    </source>
</evidence>
<accession>A0A0B4XLT6</accession>
<keyword evidence="1" id="KW-0812">Transmembrane</keyword>
<dbReference type="InterPro" id="IPR047798">
    <property type="entry name" value="BPSS1780-like"/>
</dbReference>
<feature type="transmembrane region" description="Helical" evidence="1">
    <location>
        <begin position="85"/>
        <end position="110"/>
    </location>
</feature>
<name>A0A0B4XLT6_9GAMM</name>
<feature type="transmembrane region" description="Helical" evidence="1">
    <location>
        <begin position="239"/>
        <end position="272"/>
    </location>
</feature>
<gene>
    <name evidence="3" type="ORF">S7S_04525</name>
</gene>
<feature type="domain" description="DUF7847" evidence="2">
    <location>
        <begin position="69"/>
        <end position="262"/>
    </location>
</feature>
<evidence type="ECO:0000313" key="3">
    <source>
        <dbReference type="EMBL" id="AJD47327.1"/>
    </source>
</evidence>
<dbReference type="EMBL" id="CP004387">
    <property type="protein sequence ID" value="AJD47327.1"/>
    <property type="molecule type" value="Genomic_DNA"/>
</dbReference>
<keyword evidence="4" id="KW-1185">Reference proteome</keyword>
<evidence type="ECO:0000256" key="1">
    <source>
        <dbReference type="SAM" id="Phobius"/>
    </source>
</evidence>
<dbReference type="AlphaFoldDB" id="A0A0B4XLT6"/>
<feature type="transmembrane region" description="Helical" evidence="1">
    <location>
        <begin position="131"/>
        <end position="160"/>
    </location>
</feature>
<keyword evidence="1" id="KW-0472">Membrane</keyword>
<dbReference type="InterPro" id="IPR057169">
    <property type="entry name" value="DUF7847"/>
</dbReference>
<dbReference type="Proteomes" id="UP000006764">
    <property type="component" value="Chromosome"/>
</dbReference>
<protein>
    <recommendedName>
        <fullName evidence="2">DUF7847 domain-containing protein</fullName>
    </recommendedName>
</protein>
<dbReference type="NCBIfam" id="NF041043">
    <property type="entry name" value="BPSS1780_fam"/>
    <property type="match status" value="1"/>
</dbReference>
<dbReference type="HOGENOM" id="CLU_072075_2_1_6"/>
<feature type="transmembrane region" description="Helical" evidence="1">
    <location>
        <begin position="188"/>
        <end position="218"/>
    </location>
</feature>
<dbReference type="Pfam" id="PF25231">
    <property type="entry name" value="DUF7847"/>
    <property type="match status" value="1"/>
</dbReference>
<sequence length="283" mass="30896">MQEDKSSFIKKTEFFMTNPYQQPSADLMPEGTAGDRLLQINAPRSRDIGAGWRWFSDAWRVFKSAWGTILLALLVAWLLSMAAQFVPLLGMFLGFLIAPFLSAGLLVLLYKADEQRGPTVGDIFTPFSTHFVPLLLVGLIYLGLFIGVLIIGGVIGYLMFGDALAGMADSVAGMEQGVMPPDMAWMNIALLGLIVMALMIPVMAAFWFAPALVVMGDYGPGQALKASLVGCLRNILPMLWYSVIMVVLLVLAMIPVGLGLIVLLPVLVVTYYSSFRDIYTDTL</sequence>
<keyword evidence="1" id="KW-1133">Transmembrane helix</keyword>
<organism evidence="3 4">
    <name type="scientific">Isoalcanivorax pacificus W11-5</name>
    <dbReference type="NCBI Taxonomy" id="391936"/>
    <lineage>
        <taxon>Bacteria</taxon>
        <taxon>Pseudomonadati</taxon>
        <taxon>Pseudomonadota</taxon>
        <taxon>Gammaproteobacteria</taxon>
        <taxon>Oceanospirillales</taxon>
        <taxon>Alcanivoracaceae</taxon>
        <taxon>Isoalcanivorax</taxon>
    </lineage>
</organism>
<dbReference type="STRING" id="391936.S7S_04525"/>
<evidence type="ECO:0000313" key="4">
    <source>
        <dbReference type="Proteomes" id="UP000006764"/>
    </source>
</evidence>